<proteinExistence type="predicted"/>
<evidence type="ECO:0000313" key="3">
    <source>
        <dbReference type="Proteomes" id="UP000035642"/>
    </source>
</evidence>
<dbReference type="Proteomes" id="UP000035642">
    <property type="component" value="Unassembled WGS sequence"/>
</dbReference>
<feature type="domain" description="Apple" evidence="2">
    <location>
        <begin position="34"/>
        <end position="117"/>
    </location>
</feature>
<protein>
    <submittedName>
        <fullName evidence="4">Apple domain-containing protein</fullName>
    </submittedName>
</protein>
<feature type="chain" id="PRO_5005326773" evidence="1">
    <location>
        <begin position="24"/>
        <end position="178"/>
    </location>
</feature>
<dbReference type="InterPro" id="IPR052620">
    <property type="entry name" value="ELYS/MEL-28_NucAsmblyFactor"/>
</dbReference>
<sequence>MWTQILCFSVVAAAAILTVMVYAAPLNVPQTITCPDNKIYVFVNQSDVDRTPYIFVEIHADDLQDCIYKCFGNEFCYSLKYDSKAVDTCSLYYFASFNCTAQELVLATDVQYRGGTTIIDCLKCPANGDFGKCLSSSYFKNYLIGFITSTEAATGTRSARAIQPMSVTLRITSTKLSH</sequence>
<reference evidence="4" key="2">
    <citation type="submission" date="2017-02" db="UniProtKB">
        <authorList>
            <consortium name="WormBaseParasite"/>
        </authorList>
    </citation>
    <scope>IDENTIFICATION</scope>
</reference>
<dbReference type="STRING" id="6313.A0A0K0DJR6"/>
<evidence type="ECO:0000313" key="4">
    <source>
        <dbReference type="WBParaSite" id="ACAC_0001168501-mRNA-1"/>
    </source>
</evidence>
<dbReference type="WBParaSite" id="ACAC_0001168501-mRNA-1">
    <property type="protein sequence ID" value="ACAC_0001168501-mRNA-1"/>
    <property type="gene ID" value="ACAC_0001168501"/>
</dbReference>
<dbReference type="PANTHER" id="PTHR21583">
    <property type="entry name" value="ELYS PROTEIN"/>
    <property type="match status" value="1"/>
</dbReference>
<evidence type="ECO:0000256" key="1">
    <source>
        <dbReference type="SAM" id="SignalP"/>
    </source>
</evidence>
<name>A0A0K0DJR6_ANGCA</name>
<dbReference type="InterPro" id="IPR003609">
    <property type="entry name" value="Pan_app"/>
</dbReference>
<keyword evidence="3" id="KW-1185">Reference proteome</keyword>
<accession>A0A0K0DJR6</accession>
<dbReference type="PROSITE" id="PS50948">
    <property type="entry name" value="PAN"/>
    <property type="match status" value="1"/>
</dbReference>
<organism evidence="3 4">
    <name type="scientific">Angiostrongylus cantonensis</name>
    <name type="common">Rat lungworm</name>
    <dbReference type="NCBI Taxonomy" id="6313"/>
    <lineage>
        <taxon>Eukaryota</taxon>
        <taxon>Metazoa</taxon>
        <taxon>Ecdysozoa</taxon>
        <taxon>Nematoda</taxon>
        <taxon>Chromadorea</taxon>
        <taxon>Rhabditida</taxon>
        <taxon>Rhabditina</taxon>
        <taxon>Rhabditomorpha</taxon>
        <taxon>Strongyloidea</taxon>
        <taxon>Metastrongylidae</taxon>
        <taxon>Angiostrongylus</taxon>
    </lineage>
</organism>
<keyword evidence="1" id="KW-0732">Signal</keyword>
<reference evidence="3" key="1">
    <citation type="submission" date="2012-09" db="EMBL/GenBank/DDBJ databases">
        <authorList>
            <person name="Martin A.A."/>
        </authorList>
    </citation>
    <scope>NUCLEOTIDE SEQUENCE</scope>
</reference>
<dbReference type="AlphaFoldDB" id="A0A0K0DJR6"/>
<dbReference type="PANTHER" id="PTHR21583:SF8">
    <property type="entry name" value="PROTEIN ELYS"/>
    <property type="match status" value="1"/>
</dbReference>
<feature type="signal peptide" evidence="1">
    <location>
        <begin position="1"/>
        <end position="23"/>
    </location>
</feature>
<evidence type="ECO:0000259" key="2">
    <source>
        <dbReference type="PROSITE" id="PS50948"/>
    </source>
</evidence>